<evidence type="ECO:0000256" key="1">
    <source>
        <dbReference type="PROSITE-ProRule" id="PRU00339"/>
    </source>
</evidence>
<dbReference type="PROSITE" id="PS50005">
    <property type="entry name" value="TPR"/>
    <property type="match status" value="1"/>
</dbReference>
<dbReference type="RefSeq" id="WP_141191307.1">
    <property type="nucleotide sequence ID" value="NZ_JBHUMR010000001.1"/>
</dbReference>
<dbReference type="Pfam" id="PF18801">
    <property type="entry name" value="RapH_N"/>
    <property type="match status" value="1"/>
</dbReference>
<evidence type="ECO:0000313" key="3">
    <source>
        <dbReference type="Proteomes" id="UP001597458"/>
    </source>
</evidence>
<comment type="caution">
    <text evidence="2">The sequence shown here is derived from an EMBL/GenBank/DDBJ whole genome shotgun (WGS) entry which is preliminary data.</text>
</comment>
<feature type="repeat" description="TPR" evidence="1">
    <location>
        <begin position="327"/>
        <end position="360"/>
    </location>
</feature>
<gene>
    <name evidence="2" type="ORF">ACFSTF_00345</name>
</gene>
<dbReference type="InterPro" id="IPR011990">
    <property type="entry name" value="TPR-like_helical_dom_sf"/>
</dbReference>
<dbReference type="SMART" id="SM00028">
    <property type="entry name" value="TPR"/>
    <property type="match status" value="4"/>
</dbReference>
<name>A0ABW5PM59_9BACI</name>
<dbReference type="Gene3D" id="1.25.40.10">
    <property type="entry name" value="Tetratricopeptide repeat domain"/>
    <property type="match status" value="1"/>
</dbReference>
<organism evidence="2 3">
    <name type="scientific">Terrilactibacillus laevilacticus</name>
    <dbReference type="NCBI Taxonomy" id="1380157"/>
    <lineage>
        <taxon>Bacteria</taxon>
        <taxon>Bacillati</taxon>
        <taxon>Bacillota</taxon>
        <taxon>Bacilli</taxon>
        <taxon>Bacillales</taxon>
        <taxon>Bacillaceae</taxon>
        <taxon>Terrilactibacillus</taxon>
    </lineage>
</organism>
<accession>A0ABW5PM59</accession>
<dbReference type="InterPro" id="IPR019734">
    <property type="entry name" value="TPR_rpt"/>
</dbReference>
<keyword evidence="1" id="KW-0802">TPR repeat</keyword>
<keyword evidence="3" id="KW-1185">Reference proteome</keyword>
<proteinExistence type="predicted"/>
<reference evidence="3" key="1">
    <citation type="journal article" date="2019" name="Int. J. Syst. Evol. Microbiol.">
        <title>The Global Catalogue of Microorganisms (GCM) 10K type strain sequencing project: providing services to taxonomists for standard genome sequencing and annotation.</title>
        <authorList>
            <consortium name="The Broad Institute Genomics Platform"/>
            <consortium name="The Broad Institute Genome Sequencing Center for Infectious Disease"/>
            <person name="Wu L."/>
            <person name="Ma J."/>
        </authorList>
    </citation>
    <scope>NUCLEOTIDE SEQUENCE [LARGE SCALE GENOMIC DNA]</scope>
    <source>
        <strain evidence="3">TISTR 2241</strain>
    </source>
</reference>
<dbReference type="SUPFAM" id="SSF48452">
    <property type="entry name" value="TPR-like"/>
    <property type="match status" value="1"/>
</dbReference>
<dbReference type="EMBL" id="JBHUMR010000001">
    <property type="protein sequence ID" value="MFD2615793.1"/>
    <property type="molecule type" value="Genomic_DNA"/>
</dbReference>
<evidence type="ECO:0000313" key="2">
    <source>
        <dbReference type="EMBL" id="MFD2615793.1"/>
    </source>
</evidence>
<dbReference type="Proteomes" id="UP001597458">
    <property type="component" value="Unassembled WGS sequence"/>
</dbReference>
<sequence>MNQNIIRSTDVAHLLNTWYCHIRKDQLHEAKRVKLKVEQVMKDMEEDPSLSIYYSLLEFRHQLLLGQYEHAKTLMTEVQPFKEDMNDLLTYYFNFFSGIYAHSVKDYETALTYYKKAEELLSLIADEVELAEFHYKIGSMYYQMKQNLISISHAKTALMIYKDKGDYFKNGSYCKLLLALNYIDMQNFPEARNYFDQAEHDSLQIEDIRFQYALHYNLGLFFSEQSEIEKAIHHFLIALKYCHFSKNFQVKTLFTIVREKYKLAANDTEEWFVKGRKLAKEINDKEYQVKLDLIHHLFGQVNSGDFEVAFKEGLAYFEEQKLWVDLEEYLEWVGDYYFNLQQYEKSTHYYRKAIEINRKIIGEAI</sequence>
<protein>
    <submittedName>
        <fullName evidence="2">Tetratricopeptide repeat protein</fullName>
    </submittedName>
</protein>
<dbReference type="Pfam" id="PF13181">
    <property type="entry name" value="TPR_8"/>
    <property type="match status" value="1"/>
</dbReference>